<feature type="domain" description="C2H2-type" evidence="2">
    <location>
        <begin position="252"/>
        <end position="280"/>
    </location>
</feature>
<dbReference type="InterPro" id="IPR036236">
    <property type="entry name" value="Znf_C2H2_sf"/>
</dbReference>
<dbReference type="Gene3D" id="3.30.160.60">
    <property type="entry name" value="Classic Zinc Finger"/>
    <property type="match status" value="5"/>
</dbReference>
<dbReference type="PANTHER" id="PTHR23225:SF2">
    <property type="entry name" value="AT09679P-RELATED"/>
    <property type="match status" value="1"/>
</dbReference>
<evidence type="ECO:0000256" key="1">
    <source>
        <dbReference type="PROSITE-ProRule" id="PRU00042"/>
    </source>
</evidence>
<feature type="domain" description="C2H2-type" evidence="2">
    <location>
        <begin position="309"/>
        <end position="337"/>
    </location>
</feature>
<reference evidence="4" key="1">
    <citation type="submission" date="2014-01" db="EMBL/GenBank/DDBJ databases">
        <title>The Genome Sequence of Anopheles farauti FAR1 (V2).</title>
        <authorList>
            <consortium name="The Broad Institute Genomics Platform"/>
            <person name="Neafsey D.E."/>
            <person name="Besansky N."/>
            <person name="Howell P."/>
            <person name="Walton C."/>
            <person name="Young S.K."/>
            <person name="Zeng Q."/>
            <person name="Gargeya S."/>
            <person name="Fitzgerald M."/>
            <person name="Haas B."/>
            <person name="Abouelleil A."/>
            <person name="Allen A.W."/>
            <person name="Alvarado L."/>
            <person name="Arachchi H.M."/>
            <person name="Berlin A.M."/>
            <person name="Chapman S.B."/>
            <person name="Gainer-Dewar J."/>
            <person name="Goldberg J."/>
            <person name="Griggs A."/>
            <person name="Gujja S."/>
            <person name="Hansen M."/>
            <person name="Howarth C."/>
            <person name="Imamovic A."/>
            <person name="Ireland A."/>
            <person name="Larimer J."/>
            <person name="McCowan C."/>
            <person name="Murphy C."/>
            <person name="Pearson M."/>
            <person name="Poon T.W."/>
            <person name="Priest M."/>
            <person name="Roberts A."/>
            <person name="Saif S."/>
            <person name="Shea T."/>
            <person name="Sisk P."/>
            <person name="Sykes S."/>
            <person name="Wortman J."/>
            <person name="Nusbaum C."/>
            <person name="Birren B."/>
        </authorList>
    </citation>
    <scope>NUCLEOTIDE SEQUENCE [LARGE SCALE GENOMIC DNA]</scope>
    <source>
        <strain evidence="4">FAR1</strain>
    </source>
</reference>
<dbReference type="EMBL" id="AXCN02000418">
    <property type="status" value="NOT_ANNOTATED_CDS"/>
    <property type="molecule type" value="Genomic_DNA"/>
</dbReference>
<dbReference type="SUPFAM" id="SSF57716">
    <property type="entry name" value="Glucocorticoid receptor-like (DNA-binding domain)"/>
    <property type="match status" value="1"/>
</dbReference>
<dbReference type="PANTHER" id="PTHR23225">
    <property type="entry name" value="ZINC FINGER PROTEIN"/>
    <property type="match status" value="1"/>
</dbReference>
<dbReference type="InterPro" id="IPR013087">
    <property type="entry name" value="Znf_C2H2_type"/>
</dbReference>
<dbReference type="SMART" id="SM00355">
    <property type="entry name" value="ZnF_C2H2"/>
    <property type="match status" value="9"/>
</dbReference>
<keyword evidence="1" id="KW-0479">Metal-binding</keyword>
<organism evidence="3 4">
    <name type="scientific">Anopheles farauti</name>
    <dbReference type="NCBI Taxonomy" id="69004"/>
    <lineage>
        <taxon>Eukaryota</taxon>
        <taxon>Metazoa</taxon>
        <taxon>Ecdysozoa</taxon>
        <taxon>Arthropoda</taxon>
        <taxon>Hexapoda</taxon>
        <taxon>Insecta</taxon>
        <taxon>Pterygota</taxon>
        <taxon>Neoptera</taxon>
        <taxon>Endopterygota</taxon>
        <taxon>Diptera</taxon>
        <taxon>Nematocera</taxon>
        <taxon>Culicoidea</taxon>
        <taxon>Culicidae</taxon>
        <taxon>Anophelinae</taxon>
        <taxon>Anopheles</taxon>
    </lineage>
</organism>
<dbReference type="EnsemblMetazoa" id="AFAF005772-RA">
    <property type="protein sequence ID" value="AFAF005772-PA"/>
    <property type="gene ID" value="AFAF005772"/>
</dbReference>
<feature type="domain" description="C2H2-type" evidence="2">
    <location>
        <begin position="458"/>
        <end position="486"/>
    </location>
</feature>
<dbReference type="Pfam" id="PF13912">
    <property type="entry name" value="zf-C2H2_6"/>
    <property type="match status" value="2"/>
</dbReference>
<dbReference type="SUPFAM" id="SSF57667">
    <property type="entry name" value="beta-beta-alpha zinc fingers"/>
    <property type="match status" value="4"/>
</dbReference>
<dbReference type="Proteomes" id="UP000075886">
    <property type="component" value="Unassembled WGS sequence"/>
</dbReference>
<dbReference type="GO" id="GO:0008270">
    <property type="term" value="F:zinc ion binding"/>
    <property type="evidence" value="ECO:0007669"/>
    <property type="project" value="UniProtKB-KW"/>
</dbReference>
<feature type="domain" description="C2H2-type" evidence="2">
    <location>
        <begin position="283"/>
        <end position="311"/>
    </location>
</feature>
<feature type="domain" description="C2H2-type" evidence="2">
    <location>
        <begin position="338"/>
        <end position="365"/>
    </location>
</feature>
<reference evidence="3" key="2">
    <citation type="submission" date="2020-05" db="UniProtKB">
        <authorList>
            <consortium name="EnsemblMetazoa"/>
        </authorList>
    </citation>
    <scope>IDENTIFICATION</scope>
    <source>
        <strain evidence="3">FAR1</strain>
    </source>
</reference>
<dbReference type="VEuPathDB" id="VectorBase:AFAF005772"/>
<dbReference type="GO" id="GO:0003700">
    <property type="term" value="F:DNA-binding transcription factor activity"/>
    <property type="evidence" value="ECO:0007669"/>
    <property type="project" value="InterPro"/>
</dbReference>
<dbReference type="PROSITE" id="PS50157">
    <property type="entry name" value="ZINC_FINGER_C2H2_2"/>
    <property type="match status" value="7"/>
</dbReference>
<dbReference type="GO" id="GO:0005634">
    <property type="term" value="C:nucleus"/>
    <property type="evidence" value="ECO:0007669"/>
    <property type="project" value="InterPro"/>
</dbReference>
<dbReference type="AlphaFoldDB" id="A0A182Q9L4"/>
<evidence type="ECO:0000313" key="4">
    <source>
        <dbReference type="Proteomes" id="UP000075886"/>
    </source>
</evidence>
<keyword evidence="1" id="KW-0863">Zinc-finger</keyword>
<name>A0A182Q9L4_9DIPT</name>
<feature type="domain" description="C2H2-type" evidence="2">
    <location>
        <begin position="429"/>
        <end position="457"/>
    </location>
</feature>
<keyword evidence="1" id="KW-0862">Zinc</keyword>
<dbReference type="InterPro" id="IPR039970">
    <property type="entry name" value="TF_Grauzone"/>
</dbReference>
<dbReference type="Gene3D" id="3.40.1800.20">
    <property type="match status" value="1"/>
</dbReference>
<dbReference type="STRING" id="69004.A0A182Q9L4"/>
<sequence length="496" mass="57793">MQNFDQVCHLCLGGKFSNLIASNDCELTMKIGRVFYFKVTFLSNSCGLICETCKTIIEQFYQYAERVARNQELLRASKCEAVDVNNLKKERAGIHENSNGKDFSGNDHGELMEEQWLETGEEQPTECSDFQQAVESPERDEQELPIESVDVKTERCDGLVEIPEVKTLNNESNEVNDESYEDERLSPEHLVLRHYNLSCDLCSTPLTDFADLRKHFKQTHDVPAYLRCCNRTIYKKCWMIEHLQLHLNPDSFRCEQCSKSYSSSKVLKEHQKEVHAPQAERSFHCSTCHKGFVTQAHLNAHIMVAHGSVRCPQCDKVLASQGSLRKHLVSMHGEGEQHICDVCARVFRSKQSFETHRKDHEGRRLESKMQCELCSVWLTDKYCLRKHMQRMHNPNLPQEPIECGTCGKNVPNQTALKSHIRRVHGASRFECERCEKTFKRPHHMREHMAIYHTGEELYGCLYCSERFTTKNKQYFHHKTAHTEEYQEELKKRRLKE</sequence>
<accession>A0A182Q9L4</accession>
<evidence type="ECO:0000259" key="2">
    <source>
        <dbReference type="PROSITE" id="PS50157"/>
    </source>
</evidence>
<dbReference type="SMART" id="SM00868">
    <property type="entry name" value="zf-AD"/>
    <property type="match status" value="1"/>
</dbReference>
<feature type="domain" description="C2H2-type" evidence="2">
    <location>
        <begin position="401"/>
        <end position="429"/>
    </location>
</feature>
<dbReference type="PROSITE" id="PS00028">
    <property type="entry name" value="ZINC_FINGER_C2H2_1"/>
    <property type="match status" value="9"/>
</dbReference>
<keyword evidence="4" id="KW-1185">Reference proteome</keyword>
<protein>
    <recommendedName>
        <fullName evidence="2">C2H2-type domain-containing protein</fullName>
    </recommendedName>
</protein>
<evidence type="ECO:0000313" key="3">
    <source>
        <dbReference type="EnsemblMetazoa" id="AFAF005772-PA"/>
    </source>
</evidence>
<proteinExistence type="predicted"/>
<dbReference type="Pfam" id="PF00096">
    <property type="entry name" value="zf-C2H2"/>
    <property type="match status" value="4"/>
</dbReference>
<dbReference type="InterPro" id="IPR012934">
    <property type="entry name" value="Znf_AD"/>
</dbReference>